<dbReference type="AlphaFoldDB" id="A0A1I2QG45"/>
<dbReference type="InterPro" id="IPR011009">
    <property type="entry name" value="Kinase-like_dom_sf"/>
</dbReference>
<dbReference type="STRING" id="201973.SAMN04488025_12330"/>
<protein>
    <recommendedName>
        <fullName evidence="3">Protein kinase domain-containing protein</fullName>
    </recommendedName>
</protein>
<reference evidence="1 2" key="1">
    <citation type="submission" date="2016-10" db="EMBL/GenBank/DDBJ databases">
        <authorList>
            <person name="de Groot N.N."/>
        </authorList>
    </citation>
    <scope>NUCLEOTIDE SEQUENCE [LARGE SCALE GENOMIC DNA]</scope>
    <source>
        <strain evidence="1 2">DSM 44945</strain>
    </source>
</reference>
<evidence type="ECO:0000313" key="1">
    <source>
        <dbReference type="EMBL" id="SFG26319.1"/>
    </source>
</evidence>
<evidence type="ECO:0008006" key="3">
    <source>
        <dbReference type="Google" id="ProtNLM"/>
    </source>
</evidence>
<dbReference type="EMBL" id="FOOK01000023">
    <property type="protein sequence ID" value="SFG26319.1"/>
    <property type="molecule type" value="Genomic_DNA"/>
</dbReference>
<keyword evidence="2" id="KW-1185">Reference proteome</keyword>
<evidence type="ECO:0000313" key="2">
    <source>
        <dbReference type="Proteomes" id="UP000198661"/>
    </source>
</evidence>
<gene>
    <name evidence="1" type="ORF">SAMN04488025_12330</name>
</gene>
<sequence length="258" mass="28415">MPGGFCGVNEEMVIKETGEKIGGKYRVMEAFPFVEGVLYYAEEEGGDFSRTRFVHAIGGLSRVDADELKRNRHEDILFPLQEAFVEGGVLYQVFYRLEGTLLAHSLEKDGPLPLDEALWILHGVSLHLLRLYEQGQFAVVHPQNILITSGKAIRFIYGGPLALLPHPAGGGEAEESLARCRSADTFALGALSYALLTGRRLTSQAPNPAPIRSFRSDVSPVLEKWVMRACSLDPAARPPLARMSEIFQRTAAALSVQY</sequence>
<dbReference type="Proteomes" id="UP000198661">
    <property type="component" value="Unassembled WGS sequence"/>
</dbReference>
<accession>A0A1I2QG45</accession>
<dbReference type="SUPFAM" id="SSF56112">
    <property type="entry name" value="Protein kinase-like (PK-like)"/>
    <property type="match status" value="1"/>
</dbReference>
<name>A0A1I2QG45_9BACL</name>
<dbReference type="Gene3D" id="1.10.510.10">
    <property type="entry name" value="Transferase(Phosphotransferase) domain 1"/>
    <property type="match status" value="1"/>
</dbReference>
<proteinExistence type="predicted"/>
<organism evidence="1 2">
    <name type="scientific">Planifilum fulgidum</name>
    <dbReference type="NCBI Taxonomy" id="201973"/>
    <lineage>
        <taxon>Bacteria</taxon>
        <taxon>Bacillati</taxon>
        <taxon>Bacillota</taxon>
        <taxon>Bacilli</taxon>
        <taxon>Bacillales</taxon>
        <taxon>Thermoactinomycetaceae</taxon>
        <taxon>Planifilum</taxon>
    </lineage>
</organism>